<keyword evidence="1" id="KW-0812">Transmembrane</keyword>
<evidence type="ECO:0000313" key="3">
    <source>
        <dbReference type="Proteomes" id="UP000282454"/>
    </source>
</evidence>
<reference evidence="2 3" key="1">
    <citation type="submission" date="2018-10" db="EMBL/GenBank/DDBJ databases">
        <title>Genomic Encyclopedia of Archaeal and Bacterial Type Strains, Phase II (KMG-II): from individual species to whole genera.</title>
        <authorList>
            <person name="Goeker M."/>
        </authorList>
    </citation>
    <scope>NUCLEOTIDE SEQUENCE [LARGE SCALE GENOMIC DNA]</scope>
    <source>
        <strain evidence="2 3">DSM 45657</strain>
    </source>
</reference>
<evidence type="ECO:0000313" key="2">
    <source>
        <dbReference type="EMBL" id="RLK61124.1"/>
    </source>
</evidence>
<accession>A0A421B9R7</accession>
<keyword evidence="1" id="KW-1133">Transmembrane helix</keyword>
<protein>
    <submittedName>
        <fullName evidence="2">Uncharacterized protein</fullName>
    </submittedName>
</protein>
<proteinExistence type="predicted"/>
<dbReference type="AlphaFoldDB" id="A0A421B9R7"/>
<evidence type="ECO:0000256" key="1">
    <source>
        <dbReference type="SAM" id="Phobius"/>
    </source>
</evidence>
<feature type="transmembrane region" description="Helical" evidence="1">
    <location>
        <begin position="40"/>
        <end position="61"/>
    </location>
</feature>
<dbReference type="RefSeq" id="WP_121389834.1">
    <property type="nucleotide sequence ID" value="NZ_RCDD01000001.1"/>
</dbReference>
<keyword evidence="3" id="KW-1185">Reference proteome</keyword>
<name>A0A421B9R7_9PSEU</name>
<dbReference type="EMBL" id="RCDD01000001">
    <property type="protein sequence ID" value="RLK61124.1"/>
    <property type="molecule type" value="Genomic_DNA"/>
</dbReference>
<dbReference type="Proteomes" id="UP000282454">
    <property type="component" value="Unassembled WGS sequence"/>
</dbReference>
<sequence length="342" mass="36273">MKTDELESLVRDALGDHADRAPEPADTIHAVLAPRHRRPVLAYAAAAVVVLTLLVAAPALLRDDDRSSGIGGTRPLLPAPALTVPVRIGPTWLPDGITELSRAATPDGKVLSRQWSGKLPPLKVTDPYVSVTVMAKSAEHKLGGFPCYGDAQPVDVNGKPGSAVGPTRGDPSTCLVFEYDDADVVRVNVNYIADGREVALRVASSIGPVDTAPLVVAAEFGVLPAGLAPFTLGIAKEESGLTSQIHALPPGGGDAVSAEWTHARPTRTGGNPTTVRGRPATFYPIEATGDGDELWVDFGDMRLRVFYFSSRANRGQREVWAIGIAQSVSIRLPRNDWIGGRY</sequence>
<keyword evidence="1" id="KW-0472">Membrane</keyword>
<comment type="caution">
    <text evidence="2">The sequence shown here is derived from an EMBL/GenBank/DDBJ whole genome shotgun (WGS) entry which is preliminary data.</text>
</comment>
<gene>
    <name evidence="2" type="ORF">CLV68_1639</name>
</gene>
<organism evidence="2 3">
    <name type="scientific">Actinokineospora cianjurensis</name>
    <dbReference type="NCBI Taxonomy" id="585224"/>
    <lineage>
        <taxon>Bacteria</taxon>
        <taxon>Bacillati</taxon>
        <taxon>Actinomycetota</taxon>
        <taxon>Actinomycetes</taxon>
        <taxon>Pseudonocardiales</taxon>
        <taxon>Pseudonocardiaceae</taxon>
        <taxon>Actinokineospora</taxon>
    </lineage>
</organism>